<dbReference type="Proteomes" id="UP000241421">
    <property type="component" value="Unassembled WGS sequence"/>
</dbReference>
<dbReference type="PROSITE" id="PS50943">
    <property type="entry name" value="HTH_CROC1"/>
    <property type="match status" value="1"/>
</dbReference>
<protein>
    <submittedName>
        <fullName evidence="5">Helix-turn-helix domain-containing protein</fullName>
    </submittedName>
</protein>
<feature type="domain" description="HTH cro/C1-type" evidence="4">
    <location>
        <begin position="57"/>
        <end position="93"/>
    </location>
</feature>
<name>A0A2U2I4M2_9BURK</name>
<evidence type="ECO:0000313" key="5">
    <source>
        <dbReference type="EMBL" id="PWF54535.1"/>
    </source>
</evidence>
<keyword evidence="1" id="KW-0805">Transcription regulation</keyword>
<evidence type="ECO:0000256" key="2">
    <source>
        <dbReference type="ARBA" id="ARBA00023125"/>
    </source>
</evidence>
<reference evidence="5 6" key="1">
    <citation type="submission" date="2018-04" db="EMBL/GenBank/DDBJ databases">
        <title>Massilia violaceinigra sp. nov., a novel purple-pigmented bacterium isolated from Tianshan glacier, Xinjiang, China.</title>
        <authorList>
            <person name="Wang H."/>
        </authorList>
    </citation>
    <scope>NUCLEOTIDE SEQUENCE [LARGE SCALE GENOMIC DNA]</scope>
    <source>
        <strain evidence="5 6">B448-2</strain>
    </source>
</reference>
<dbReference type="PANTHER" id="PTHR36511">
    <property type="entry name" value="MERR FAMILY BACTERIAL REGULATORY PROTEIN"/>
    <property type="match status" value="1"/>
</dbReference>
<dbReference type="InterPro" id="IPR010982">
    <property type="entry name" value="Lambda_DNA-bd_dom_sf"/>
</dbReference>
<organism evidence="5 6">
    <name type="scientific">Massilia glaciei</name>
    <dbReference type="NCBI Taxonomy" id="1524097"/>
    <lineage>
        <taxon>Bacteria</taxon>
        <taxon>Pseudomonadati</taxon>
        <taxon>Pseudomonadota</taxon>
        <taxon>Betaproteobacteria</taxon>
        <taxon>Burkholderiales</taxon>
        <taxon>Oxalobacteraceae</taxon>
        <taxon>Telluria group</taxon>
        <taxon>Massilia</taxon>
    </lineage>
</organism>
<dbReference type="Pfam" id="PF01381">
    <property type="entry name" value="HTH_3"/>
    <property type="match status" value="1"/>
</dbReference>
<dbReference type="PANTHER" id="PTHR36511:SF3">
    <property type="entry name" value="ANTITOXIN HIGA-2"/>
    <property type="match status" value="1"/>
</dbReference>
<keyword evidence="3" id="KW-0804">Transcription</keyword>
<keyword evidence="6" id="KW-1185">Reference proteome</keyword>
<evidence type="ECO:0000256" key="3">
    <source>
        <dbReference type="ARBA" id="ARBA00023163"/>
    </source>
</evidence>
<dbReference type="CDD" id="cd00093">
    <property type="entry name" value="HTH_XRE"/>
    <property type="match status" value="1"/>
</dbReference>
<dbReference type="OrthoDB" id="9799384at2"/>
<dbReference type="EMBL" id="PXWF02000083">
    <property type="protein sequence ID" value="PWF54535.1"/>
    <property type="molecule type" value="Genomic_DNA"/>
</dbReference>
<keyword evidence="2" id="KW-0238">DNA-binding</keyword>
<evidence type="ECO:0000259" key="4">
    <source>
        <dbReference type="PROSITE" id="PS50943"/>
    </source>
</evidence>
<proteinExistence type="predicted"/>
<sequence>MNAKIKSSAATRKPKSRAMAAILEAAQDMADAGLIDKKTMRDYEGLCSVPQMTAEDVVRIRSAAQASQNYFARALNVSASTVQKWESGAKKPSGLAAKMLTIVEKHCLEILS</sequence>
<dbReference type="RefSeq" id="WP_106756599.1">
    <property type="nucleotide sequence ID" value="NZ_PXWF02000083.1"/>
</dbReference>
<evidence type="ECO:0000313" key="6">
    <source>
        <dbReference type="Proteomes" id="UP000241421"/>
    </source>
</evidence>
<dbReference type="GO" id="GO:0003677">
    <property type="term" value="F:DNA binding"/>
    <property type="evidence" value="ECO:0007669"/>
    <property type="project" value="UniProtKB-KW"/>
</dbReference>
<evidence type="ECO:0000256" key="1">
    <source>
        <dbReference type="ARBA" id="ARBA00023015"/>
    </source>
</evidence>
<dbReference type="InterPro" id="IPR001387">
    <property type="entry name" value="Cro/C1-type_HTH"/>
</dbReference>
<dbReference type="SUPFAM" id="SSF47413">
    <property type="entry name" value="lambda repressor-like DNA-binding domains"/>
    <property type="match status" value="1"/>
</dbReference>
<accession>A0A2U2I4M2</accession>
<dbReference type="AlphaFoldDB" id="A0A2U2I4M2"/>
<dbReference type="InterPro" id="IPR052359">
    <property type="entry name" value="HTH-type_reg/antitoxin"/>
</dbReference>
<comment type="caution">
    <text evidence="5">The sequence shown here is derived from an EMBL/GenBank/DDBJ whole genome shotgun (WGS) entry which is preliminary data.</text>
</comment>
<dbReference type="Gene3D" id="1.10.260.40">
    <property type="entry name" value="lambda repressor-like DNA-binding domains"/>
    <property type="match status" value="1"/>
</dbReference>
<gene>
    <name evidence="5" type="ORF">C7C56_006225</name>
</gene>